<proteinExistence type="predicted"/>
<protein>
    <submittedName>
        <fullName evidence="1">Uncharacterized protein</fullName>
    </submittedName>
</protein>
<accession>A0AAD8FIW6</accession>
<reference evidence="1" key="1">
    <citation type="journal article" date="2023" name="PLoS Negl. Trop. Dis.">
        <title>A genome sequence for Biomphalaria pfeifferi, the major vector snail for the human-infecting parasite Schistosoma mansoni.</title>
        <authorList>
            <person name="Bu L."/>
            <person name="Lu L."/>
            <person name="Laidemitt M.R."/>
            <person name="Zhang S.M."/>
            <person name="Mutuku M."/>
            <person name="Mkoji G."/>
            <person name="Steinauer M."/>
            <person name="Loker E.S."/>
        </authorList>
    </citation>
    <scope>NUCLEOTIDE SEQUENCE</scope>
    <source>
        <strain evidence="1">KasaAsao</strain>
    </source>
</reference>
<comment type="caution">
    <text evidence="1">The sequence shown here is derived from an EMBL/GenBank/DDBJ whole genome shotgun (WGS) entry which is preliminary data.</text>
</comment>
<evidence type="ECO:0000313" key="2">
    <source>
        <dbReference type="Proteomes" id="UP001233172"/>
    </source>
</evidence>
<keyword evidence="2" id="KW-1185">Reference proteome</keyword>
<dbReference type="Proteomes" id="UP001233172">
    <property type="component" value="Unassembled WGS sequence"/>
</dbReference>
<organism evidence="1 2">
    <name type="scientific">Biomphalaria pfeifferi</name>
    <name type="common">Bloodfluke planorb</name>
    <name type="synonym">Freshwater snail</name>
    <dbReference type="NCBI Taxonomy" id="112525"/>
    <lineage>
        <taxon>Eukaryota</taxon>
        <taxon>Metazoa</taxon>
        <taxon>Spiralia</taxon>
        <taxon>Lophotrochozoa</taxon>
        <taxon>Mollusca</taxon>
        <taxon>Gastropoda</taxon>
        <taxon>Heterobranchia</taxon>
        <taxon>Euthyneura</taxon>
        <taxon>Panpulmonata</taxon>
        <taxon>Hygrophila</taxon>
        <taxon>Lymnaeoidea</taxon>
        <taxon>Planorbidae</taxon>
        <taxon>Biomphalaria</taxon>
    </lineage>
</organism>
<dbReference type="EMBL" id="JASAOG010000016">
    <property type="protein sequence ID" value="KAK0064804.1"/>
    <property type="molecule type" value="Genomic_DNA"/>
</dbReference>
<sequence>VSEEKVERGGVGREEGLCLPLLTLFAHMISSWLLVQVSTVHRDETKDQS</sequence>
<feature type="non-terminal residue" evidence="1">
    <location>
        <position position="1"/>
    </location>
</feature>
<dbReference type="AlphaFoldDB" id="A0AAD8FIW6"/>
<evidence type="ECO:0000313" key="1">
    <source>
        <dbReference type="EMBL" id="KAK0064804.1"/>
    </source>
</evidence>
<gene>
    <name evidence="1" type="ORF">Bpfe_005893</name>
</gene>
<reference evidence="1" key="2">
    <citation type="submission" date="2023-04" db="EMBL/GenBank/DDBJ databases">
        <authorList>
            <person name="Bu L."/>
            <person name="Lu L."/>
            <person name="Laidemitt M.R."/>
            <person name="Zhang S.M."/>
            <person name="Mutuku M."/>
            <person name="Mkoji G."/>
            <person name="Steinauer M."/>
            <person name="Loker E.S."/>
        </authorList>
    </citation>
    <scope>NUCLEOTIDE SEQUENCE</scope>
    <source>
        <strain evidence="1">KasaAsao</strain>
        <tissue evidence="1">Whole Snail</tissue>
    </source>
</reference>
<name>A0AAD8FIW6_BIOPF</name>